<proteinExistence type="predicted"/>
<name>A0AAE9E5Y3_CAEBR</name>
<dbReference type="EMBL" id="CP092620">
    <property type="protein sequence ID" value="UMM13398.1"/>
    <property type="molecule type" value="Genomic_DNA"/>
</dbReference>
<keyword evidence="1" id="KW-0812">Transmembrane</keyword>
<dbReference type="AlphaFoldDB" id="A0AAE9E5Y3"/>
<accession>A0AAE9E5Y3</accession>
<feature type="signal peptide" evidence="2">
    <location>
        <begin position="1"/>
        <end position="22"/>
    </location>
</feature>
<keyword evidence="1" id="KW-0472">Membrane</keyword>
<evidence type="ECO:0000256" key="1">
    <source>
        <dbReference type="SAM" id="Phobius"/>
    </source>
</evidence>
<sequence>MNNLVLVFGLAAVAILVLSCEAAHHHHHHHAYHWGGGGSHYHSRSYYGGGGGFGLGRLLFGGLFRRSYYSYYPNYYGYGNYNRGYCGVSHFVDYFGRIPRYYCYCPPYAPNYQYNQCVPMPVYNYRRK</sequence>
<evidence type="ECO:0000313" key="3">
    <source>
        <dbReference type="EMBL" id="UMM13398.1"/>
    </source>
</evidence>
<evidence type="ECO:0000313" key="4">
    <source>
        <dbReference type="Proteomes" id="UP000829354"/>
    </source>
</evidence>
<keyword evidence="1" id="KW-1133">Transmembrane helix</keyword>
<organism evidence="3 4">
    <name type="scientific">Caenorhabditis briggsae</name>
    <dbReference type="NCBI Taxonomy" id="6238"/>
    <lineage>
        <taxon>Eukaryota</taxon>
        <taxon>Metazoa</taxon>
        <taxon>Ecdysozoa</taxon>
        <taxon>Nematoda</taxon>
        <taxon>Chromadorea</taxon>
        <taxon>Rhabditida</taxon>
        <taxon>Rhabditina</taxon>
        <taxon>Rhabditomorpha</taxon>
        <taxon>Rhabditoidea</taxon>
        <taxon>Rhabditidae</taxon>
        <taxon>Peloderinae</taxon>
        <taxon>Caenorhabditis</taxon>
    </lineage>
</organism>
<feature type="transmembrane region" description="Helical" evidence="1">
    <location>
        <begin position="46"/>
        <end position="64"/>
    </location>
</feature>
<evidence type="ECO:0000256" key="2">
    <source>
        <dbReference type="SAM" id="SignalP"/>
    </source>
</evidence>
<keyword evidence="2" id="KW-0732">Signal</keyword>
<feature type="chain" id="PRO_5041921318" evidence="2">
    <location>
        <begin position="23"/>
        <end position="128"/>
    </location>
</feature>
<protein>
    <submittedName>
        <fullName evidence="3">Uncharacterized protein</fullName>
    </submittedName>
</protein>
<reference evidence="3 4" key="1">
    <citation type="submission" date="2022-04" db="EMBL/GenBank/DDBJ databases">
        <title>Chromosome-level reference genomes for two strains of Caenorhabditis briggsae: an improved platform for comparative genomics.</title>
        <authorList>
            <person name="Stevens L."/>
            <person name="Andersen E."/>
        </authorList>
    </citation>
    <scope>NUCLEOTIDE SEQUENCE [LARGE SCALE GENOMIC DNA]</scope>
    <source>
        <strain evidence="3">VX34</strain>
        <tissue evidence="3">Whole-organism</tissue>
    </source>
</reference>
<keyword evidence="4" id="KW-1185">Reference proteome</keyword>
<gene>
    <name evidence="3" type="ORF">L5515_001697</name>
</gene>
<dbReference type="Proteomes" id="UP000829354">
    <property type="component" value="Chromosome I"/>
</dbReference>